<dbReference type="UniPathway" id="UPA00074">
    <property type="reaction ID" value="UER00126"/>
</dbReference>
<proteinExistence type="inferred from homology"/>
<dbReference type="GO" id="GO:0006189">
    <property type="term" value="P:'de novo' IMP biosynthetic process"/>
    <property type="evidence" value="ECO:0007669"/>
    <property type="project" value="UniProtKB-UniPathway"/>
</dbReference>
<feature type="compositionally biased region" description="Polar residues" evidence="9">
    <location>
        <begin position="75"/>
        <end position="84"/>
    </location>
</feature>
<protein>
    <recommendedName>
        <fullName evidence="2">phosphoribosylglycinamide formyltransferase 1</fullName>
        <ecNumber evidence="2">2.1.2.2</ecNumber>
    </recommendedName>
    <alternativeName>
        <fullName evidence="7">5'-phosphoribosylglycinamide transformylase</fullName>
    </alternativeName>
    <alternativeName>
        <fullName evidence="6">GAR transformylase</fullName>
    </alternativeName>
</protein>
<dbReference type="Pfam" id="PF00551">
    <property type="entry name" value="Formyl_trans_N"/>
    <property type="match status" value="2"/>
</dbReference>
<dbReference type="SUPFAM" id="SSF53328">
    <property type="entry name" value="Formyltransferase"/>
    <property type="match status" value="1"/>
</dbReference>
<feature type="compositionally biased region" description="Polar residues" evidence="9">
    <location>
        <begin position="849"/>
        <end position="861"/>
    </location>
</feature>
<feature type="compositionally biased region" description="Basic and acidic residues" evidence="9">
    <location>
        <begin position="541"/>
        <end position="552"/>
    </location>
</feature>
<feature type="compositionally biased region" description="Polar residues" evidence="9">
    <location>
        <begin position="9"/>
        <end position="28"/>
    </location>
</feature>
<dbReference type="PANTHER" id="PTHR43369:SF2">
    <property type="entry name" value="PHOSPHORIBOSYLGLYCINAMIDE FORMYLTRANSFERASE"/>
    <property type="match status" value="1"/>
</dbReference>
<evidence type="ECO:0000259" key="10">
    <source>
        <dbReference type="Pfam" id="PF00551"/>
    </source>
</evidence>
<dbReference type="InterPro" id="IPR057226">
    <property type="entry name" value="DUF7904"/>
</dbReference>
<dbReference type="InterPro" id="IPR029006">
    <property type="entry name" value="ADF-H/Gelsolin-like_dom_sf"/>
</dbReference>
<organism evidence="12 13">
    <name type="scientific">Pseudomicrostroma glucosiphilum</name>
    <dbReference type="NCBI Taxonomy" id="1684307"/>
    <lineage>
        <taxon>Eukaryota</taxon>
        <taxon>Fungi</taxon>
        <taxon>Dikarya</taxon>
        <taxon>Basidiomycota</taxon>
        <taxon>Ustilaginomycotina</taxon>
        <taxon>Exobasidiomycetes</taxon>
        <taxon>Microstromatales</taxon>
        <taxon>Microstromatales incertae sedis</taxon>
        <taxon>Pseudomicrostroma</taxon>
    </lineage>
</organism>
<name>A0A316U5J2_9BASI</name>
<dbReference type="SMART" id="SM00262">
    <property type="entry name" value="GEL"/>
    <property type="match status" value="1"/>
</dbReference>
<feature type="compositionally biased region" description="Low complexity" evidence="9">
    <location>
        <begin position="217"/>
        <end position="244"/>
    </location>
</feature>
<evidence type="ECO:0000256" key="5">
    <source>
        <dbReference type="ARBA" id="ARBA00038440"/>
    </source>
</evidence>
<accession>A0A316U5J2</accession>
<evidence type="ECO:0000313" key="12">
    <source>
        <dbReference type="EMBL" id="PWN19721.1"/>
    </source>
</evidence>
<evidence type="ECO:0000313" key="13">
    <source>
        <dbReference type="Proteomes" id="UP000245942"/>
    </source>
</evidence>
<dbReference type="EMBL" id="KZ819330">
    <property type="protein sequence ID" value="PWN19721.1"/>
    <property type="molecule type" value="Genomic_DNA"/>
</dbReference>
<dbReference type="EC" id="2.1.2.2" evidence="2"/>
<feature type="compositionally biased region" description="Low complexity" evidence="9">
    <location>
        <begin position="486"/>
        <end position="499"/>
    </location>
</feature>
<feature type="compositionally biased region" description="Polar residues" evidence="9">
    <location>
        <begin position="307"/>
        <end position="320"/>
    </location>
</feature>
<comment type="similarity">
    <text evidence="5">Belongs to the GART family.</text>
</comment>
<dbReference type="Gene3D" id="3.40.50.170">
    <property type="entry name" value="Formyl transferase, N-terminal domain"/>
    <property type="match status" value="1"/>
</dbReference>
<evidence type="ECO:0000256" key="7">
    <source>
        <dbReference type="ARBA" id="ARBA00041682"/>
    </source>
</evidence>
<dbReference type="GO" id="GO:0004644">
    <property type="term" value="F:phosphoribosylglycinamide formyltransferase activity"/>
    <property type="evidence" value="ECO:0007669"/>
    <property type="project" value="UniProtKB-EC"/>
</dbReference>
<evidence type="ECO:0000259" key="11">
    <source>
        <dbReference type="Pfam" id="PF25480"/>
    </source>
</evidence>
<dbReference type="SUPFAM" id="SSF55753">
    <property type="entry name" value="Actin depolymerizing proteins"/>
    <property type="match status" value="1"/>
</dbReference>
<feature type="compositionally biased region" description="Basic and acidic residues" evidence="9">
    <location>
        <begin position="35"/>
        <end position="44"/>
    </location>
</feature>
<evidence type="ECO:0000256" key="3">
    <source>
        <dbReference type="ARBA" id="ARBA00022679"/>
    </source>
</evidence>
<evidence type="ECO:0000256" key="9">
    <source>
        <dbReference type="SAM" id="MobiDB-lite"/>
    </source>
</evidence>
<dbReference type="Pfam" id="PF25480">
    <property type="entry name" value="DUF7904"/>
    <property type="match status" value="1"/>
</dbReference>
<dbReference type="PROSITE" id="PS00373">
    <property type="entry name" value="GART"/>
    <property type="match status" value="1"/>
</dbReference>
<feature type="compositionally biased region" description="Polar residues" evidence="9">
    <location>
        <begin position="421"/>
        <end position="434"/>
    </location>
</feature>
<evidence type="ECO:0000256" key="8">
    <source>
        <dbReference type="ARBA" id="ARBA00047664"/>
    </source>
</evidence>
<dbReference type="InterPro" id="IPR007122">
    <property type="entry name" value="Villin/Gelsolin"/>
</dbReference>
<reference evidence="12 13" key="1">
    <citation type="journal article" date="2018" name="Mol. Biol. Evol.">
        <title>Broad Genomic Sampling Reveals a Smut Pathogenic Ancestry of the Fungal Clade Ustilaginomycotina.</title>
        <authorList>
            <person name="Kijpornyongpan T."/>
            <person name="Mondo S.J."/>
            <person name="Barry K."/>
            <person name="Sandor L."/>
            <person name="Lee J."/>
            <person name="Lipzen A."/>
            <person name="Pangilinan J."/>
            <person name="LaButti K."/>
            <person name="Hainaut M."/>
            <person name="Henrissat B."/>
            <person name="Grigoriev I.V."/>
            <person name="Spatafora J.W."/>
            <person name="Aime M.C."/>
        </authorList>
    </citation>
    <scope>NUCLEOTIDE SEQUENCE [LARGE SCALE GENOMIC DNA]</scope>
    <source>
        <strain evidence="12 13">MCA 4718</strain>
    </source>
</reference>
<dbReference type="GeneID" id="37014563"/>
<dbReference type="HAMAP" id="MF_01930">
    <property type="entry name" value="PurN"/>
    <property type="match status" value="1"/>
</dbReference>
<comment type="pathway">
    <text evidence="1">Purine metabolism; IMP biosynthesis via de novo pathway; N(2)-formyl-N(1)-(5-phospho-D-ribosyl)glycinamide from N(1)-(5-phospho-D-ribosyl)glycinamide (10-formyl THF route): step 1/1.</text>
</comment>
<dbReference type="STRING" id="1684307.A0A316U5J2"/>
<feature type="domain" description="DUF7904" evidence="11">
    <location>
        <begin position="965"/>
        <end position="1060"/>
    </location>
</feature>
<comment type="catalytic activity">
    <reaction evidence="8">
        <text>N(1)-(5-phospho-beta-D-ribosyl)glycinamide + (6R)-10-formyltetrahydrofolate = N(2)-formyl-N(1)-(5-phospho-beta-D-ribosyl)glycinamide + (6S)-5,6,7,8-tetrahydrofolate + H(+)</text>
        <dbReference type="Rhea" id="RHEA:15053"/>
        <dbReference type="ChEBI" id="CHEBI:15378"/>
        <dbReference type="ChEBI" id="CHEBI:57453"/>
        <dbReference type="ChEBI" id="CHEBI:143788"/>
        <dbReference type="ChEBI" id="CHEBI:147286"/>
        <dbReference type="ChEBI" id="CHEBI:195366"/>
        <dbReference type="EC" id="2.1.2.2"/>
    </reaction>
</comment>
<feature type="domain" description="Formyl transferase N-terminal" evidence="10">
    <location>
        <begin position="755"/>
        <end position="837"/>
    </location>
</feature>
<feature type="compositionally biased region" description="Basic residues" evidence="9">
    <location>
        <begin position="553"/>
        <end position="564"/>
    </location>
</feature>
<evidence type="ECO:0000256" key="6">
    <source>
        <dbReference type="ARBA" id="ARBA00041324"/>
    </source>
</evidence>
<feature type="compositionally biased region" description="Basic and acidic residues" evidence="9">
    <location>
        <begin position="388"/>
        <end position="397"/>
    </location>
</feature>
<feature type="region of interest" description="Disordered" evidence="9">
    <location>
        <begin position="1"/>
        <end position="604"/>
    </location>
</feature>
<feature type="compositionally biased region" description="Polar residues" evidence="9">
    <location>
        <begin position="873"/>
        <end position="917"/>
    </location>
</feature>
<feature type="compositionally biased region" description="Low complexity" evidence="9">
    <location>
        <begin position="327"/>
        <end position="364"/>
    </location>
</feature>
<dbReference type="CDD" id="cd08645">
    <property type="entry name" value="FMT_core_GART"/>
    <property type="match status" value="1"/>
</dbReference>
<dbReference type="Proteomes" id="UP000245942">
    <property type="component" value="Unassembled WGS sequence"/>
</dbReference>
<dbReference type="InterPro" id="IPR002376">
    <property type="entry name" value="Formyl_transf_N"/>
</dbReference>
<dbReference type="OrthoDB" id="5575075at2759"/>
<keyword evidence="4" id="KW-0658">Purine biosynthesis</keyword>
<dbReference type="PANTHER" id="PTHR43369">
    <property type="entry name" value="PHOSPHORIBOSYLGLYCINAMIDE FORMYLTRANSFERASE"/>
    <property type="match status" value="1"/>
</dbReference>
<evidence type="ECO:0000256" key="2">
    <source>
        <dbReference type="ARBA" id="ARBA00012254"/>
    </source>
</evidence>
<dbReference type="InterPro" id="IPR036477">
    <property type="entry name" value="Formyl_transf_N_sf"/>
</dbReference>
<gene>
    <name evidence="12" type="ORF">BCV69DRAFT_283827</name>
</gene>
<dbReference type="InterPro" id="IPR004607">
    <property type="entry name" value="GART"/>
</dbReference>
<sequence length="1334" mass="140746">MATHDLISPSATGSSDWLNRNKTASTAAASDLEEEVRQSRLDRQNRRRRLSGEGIRGLQTSAGSHRVGEMDDMSPQHTGGSTTAGEKEATLRRLMSTKSQDGQDSSAAATSSSRASGLLSRYGGQAGPTGTADAGSGASPVSLASFMGGKAAGPRLGKLAGDGRSAPPEASLIDETRMRKGVALPGMAAAESPSSPGKGRGLASFLEARAGGLQQRSDALSSSPGGQSSPAARSPSPVRRAASPTKQIPFADTFKAPASPVKRSASPSKAAADVTSQPASARPSNISPSKAHTNTLSVSPMKDAATSPIQTEEIASSSFKKITPSGATATPSWRAPTSAPAATTSTNLPSPSRSPAFASPAFASKLASDKGPTPSLTRLQGKGMVGQRLKEAKEREAAASVFSSPSASPAPASPSKFPLGRTNSSGSSANNGQTPRWAAIDTSLSQRESEEGAPRANKWTPHRSGTALPGLSRADSTSSSGARALSPTRASTAPSSSGATDDRYDVAPVRLPGMGSARSPFGASAGRASPDKGKSAYFDGTVKEDAPLEHLTKGRAKGPARRSARGPTNEAAQKVETPKEGPVAPVADSSTPSAAELTSAPAPLRNTSGKRIVVLISGSGSNLQALIDATHKGGPLSHAQITYVLSNRKAAFGLQRAASSNPPIATKVLALKTWQNRNGGGTREQYDEVLAKAVLDAEGTQLPNYDESKPSVLPPPDLIVLAGFMHIVSPQFLRALGHRTGLSEAEAPSWRPSAPVPIINLHPALPGAFDGANAIPRAFEAFKEGKIKNTGIMVHEVIAEVDRGAPIVTKEVFIRDDDTLDALETRMHSEEHKLIVEGTRIMLSRAASGRTQTQQADQPVSPTKVDVKESIKSWGSTSGRSANETDTKSASARWGQSNSERPSSPTKMSRQIEQRPQPSRHVNLKLSESVSSLPSLSAQHKAVLAGMSPSARAVADQTVSVETLSLQSDGSTSTIASHEAHILYETETLAVVHRFRSSSSGQTVATKLYARAGHQASSSSQVAQKLSDLARRYSTSVIDARQGREDTGLVRALGGKVETRQGSRRGWDKSNSLMWRVQEQDGVIFIDQVDLSTSNLCSAYSYLLSIVGNLFVWYGKGSTALEREIVSAHAREIFGPSSRISEQEEGAEDKSFWNFLSKSEGYAQAWHFRHRNVLPELSAAPRLFHVSDNDVREHEGAFTAIDVAHEGIAVLVLPAEVYLLVGKDARSRRREIALGLSCAEHLGKAVVARRLPDLPSLPVHALIYPTLEPRDLVASLRYWEEGRAGNPSATTARRINIVSLATAKKELLNSSGKWRRETVRDRDYLPLGVGPGDL</sequence>
<dbReference type="Gene3D" id="3.40.20.10">
    <property type="entry name" value="Severin"/>
    <property type="match status" value="1"/>
</dbReference>
<dbReference type="GO" id="GO:0005737">
    <property type="term" value="C:cytoplasm"/>
    <property type="evidence" value="ECO:0007669"/>
    <property type="project" value="TreeGrafter"/>
</dbReference>
<feature type="compositionally biased region" description="Low complexity" evidence="9">
    <location>
        <begin position="398"/>
        <end position="415"/>
    </location>
</feature>
<feature type="compositionally biased region" description="Polar residues" evidence="9">
    <location>
        <begin position="274"/>
        <end position="298"/>
    </location>
</feature>
<dbReference type="InterPro" id="IPR001555">
    <property type="entry name" value="GART_AS"/>
</dbReference>
<keyword evidence="13" id="KW-1185">Reference proteome</keyword>
<evidence type="ECO:0000256" key="1">
    <source>
        <dbReference type="ARBA" id="ARBA00005054"/>
    </source>
</evidence>
<dbReference type="RefSeq" id="XP_025346881.1">
    <property type="nucleotide sequence ID" value="XM_025492829.1"/>
</dbReference>
<feature type="compositionally biased region" description="Low complexity" evidence="9">
    <location>
        <begin position="99"/>
        <end position="121"/>
    </location>
</feature>
<feature type="region of interest" description="Disordered" evidence="9">
    <location>
        <begin position="846"/>
        <end position="921"/>
    </location>
</feature>
<keyword evidence="3" id="KW-0808">Transferase</keyword>
<feature type="domain" description="Formyl transferase N-terminal" evidence="10">
    <location>
        <begin position="610"/>
        <end position="739"/>
    </location>
</feature>
<dbReference type="GO" id="GO:0051015">
    <property type="term" value="F:actin filament binding"/>
    <property type="evidence" value="ECO:0007669"/>
    <property type="project" value="InterPro"/>
</dbReference>
<evidence type="ECO:0000256" key="4">
    <source>
        <dbReference type="ARBA" id="ARBA00022755"/>
    </source>
</evidence>